<dbReference type="Proteomes" id="UP000591272">
    <property type="component" value="Unassembled WGS sequence"/>
</dbReference>
<gene>
    <name evidence="2" type="ORF">BJ999_000987</name>
</gene>
<keyword evidence="3" id="KW-1185">Reference proteome</keyword>
<comment type="caution">
    <text evidence="2">The sequence shown here is derived from an EMBL/GenBank/DDBJ whole genome shotgun (WGS) entry which is preliminary data.</text>
</comment>
<proteinExistence type="predicted"/>
<reference evidence="2 3" key="1">
    <citation type="submission" date="2020-07" db="EMBL/GenBank/DDBJ databases">
        <title>Sequencing the genomes of 1000 actinobacteria strains.</title>
        <authorList>
            <person name="Klenk H.-P."/>
        </authorList>
    </citation>
    <scope>NUCLEOTIDE SEQUENCE [LARGE SCALE GENOMIC DNA]</scope>
    <source>
        <strain evidence="2 3">DSM 43461</strain>
    </source>
</reference>
<sequence>MLTTTDPRTIFGLPPPSSPRLALRSSAPAGRPGSGRGRALLDGGWWPRSADPVAELPGLLLALQAHGPPDDHRPITHVMLREADWDDHPRRLLVNGPDDTREVRLSWFDHLPAGLLTAIYADGRRIDLLTVPAATGHAAAQAALEAAADPADHLPAPDLLAALTVPADPWDGPAAGRPQTPRSQDARLREPSRSR</sequence>
<evidence type="ECO:0000313" key="3">
    <source>
        <dbReference type="Proteomes" id="UP000591272"/>
    </source>
</evidence>
<feature type="compositionally biased region" description="Low complexity" evidence="1">
    <location>
        <begin position="19"/>
        <end position="31"/>
    </location>
</feature>
<feature type="region of interest" description="Disordered" evidence="1">
    <location>
        <begin position="1"/>
        <end position="36"/>
    </location>
</feature>
<evidence type="ECO:0000313" key="2">
    <source>
        <dbReference type="EMBL" id="NYE10691.1"/>
    </source>
</evidence>
<organism evidence="2 3">
    <name type="scientific">Actinomadura citrea</name>
    <dbReference type="NCBI Taxonomy" id="46158"/>
    <lineage>
        <taxon>Bacteria</taxon>
        <taxon>Bacillati</taxon>
        <taxon>Actinomycetota</taxon>
        <taxon>Actinomycetes</taxon>
        <taxon>Streptosporangiales</taxon>
        <taxon>Thermomonosporaceae</taxon>
        <taxon>Actinomadura</taxon>
    </lineage>
</organism>
<dbReference type="Pfam" id="PF19457">
    <property type="entry name" value="DUF5994"/>
    <property type="match status" value="1"/>
</dbReference>
<accession>A0A7Y9G6B9</accession>
<dbReference type="EMBL" id="JACCBT010000001">
    <property type="protein sequence ID" value="NYE10691.1"/>
    <property type="molecule type" value="Genomic_DNA"/>
</dbReference>
<dbReference type="RefSeq" id="WP_179832185.1">
    <property type="nucleotide sequence ID" value="NZ_BMRD01000006.1"/>
</dbReference>
<dbReference type="AlphaFoldDB" id="A0A7Y9G6B9"/>
<protein>
    <submittedName>
        <fullName evidence="2">Uncharacterized protein</fullName>
    </submittedName>
</protein>
<dbReference type="InterPro" id="IPR046036">
    <property type="entry name" value="DUF5994"/>
</dbReference>
<name>A0A7Y9G6B9_9ACTN</name>
<feature type="region of interest" description="Disordered" evidence="1">
    <location>
        <begin position="164"/>
        <end position="195"/>
    </location>
</feature>
<evidence type="ECO:0000256" key="1">
    <source>
        <dbReference type="SAM" id="MobiDB-lite"/>
    </source>
</evidence>
<feature type="compositionally biased region" description="Basic and acidic residues" evidence="1">
    <location>
        <begin position="184"/>
        <end position="195"/>
    </location>
</feature>